<feature type="non-terminal residue" evidence="1">
    <location>
        <position position="42"/>
    </location>
</feature>
<evidence type="ECO:0000313" key="1">
    <source>
        <dbReference type="EMBL" id="CAA9214041.1"/>
    </source>
</evidence>
<reference evidence="1" key="1">
    <citation type="submission" date="2020-02" db="EMBL/GenBank/DDBJ databases">
        <authorList>
            <person name="Meier V. D."/>
        </authorList>
    </citation>
    <scope>NUCLEOTIDE SEQUENCE</scope>
    <source>
        <strain evidence="1">AVDCRST_MAG27</strain>
    </source>
</reference>
<feature type="non-terminal residue" evidence="1">
    <location>
        <position position="1"/>
    </location>
</feature>
<accession>A0A6J4H625</accession>
<protein>
    <submittedName>
        <fullName evidence="1">Uncharacterized protein</fullName>
    </submittedName>
</protein>
<gene>
    <name evidence="1" type="ORF">AVDCRST_MAG27-42</name>
</gene>
<sequence length="42" mass="4485">GAWLPRVAPCRARPAAGLCVMPRPSPWARLGGRAGREAGERM</sequence>
<proteinExistence type="predicted"/>
<organism evidence="1">
    <name type="scientific">uncultured Craurococcus sp</name>
    <dbReference type="NCBI Taxonomy" id="1135998"/>
    <lineage>
        <taxon>Bacteria</taxon>
        <taxon>Pseudomonadati</taxon>
        <taxon>Pseudomonadota</taxon>
        <taxon>Alphaproteobacteria</taxon>
        <taxon>Acetobacterales</taxon>
        <taxon>Acetobacteraceae</taxon>
        <taxon>Craurococcus</taxon>
        <taxon>environmental samples</taxon>
    </lineage>
</organism>
<name>A0A6J4H625_9PROT</name>
<dbReference type="EMBL" id="CADCTD010000002">
    <property type="protein sequence ID" value="CAA9214041.1"/>
    <property type="molecule type" value="Genomic_DNA"/>
</dbReference>
<dbReference type="AlphaFoldDB" id="A0A6J4H625"/>